<feature type="domain" description="Transcriptional regulator LacI/GalR-like sensor" evidence="4">
    <location>
        <begin position="4"/>
        <end position="46"/>
    </location>
</feature>
<evidence type="ECO:0000313" key="6">
    <source>
        <dbReference type="Proteomes" id="UP000470875"/>
    </source>
</evidence>
<organism evidence="5 6">
    <name type="scientific">Scrofimicrobium canadense</name>
    <dbReference type="NCBI Taxonomy" id="2652290"/>
    <lineage>
        <taxon>Bacteria</taxon>
        <taxon>Bacillati</taxon>
        <taxon>Actinomycetota</taxon>
        <taxon>Actinomycetes</taxon>
        <taxon>Actinomycetales</taxon>
        <taxon>Actinomycetaceae</taxon>
        <taxon>Scrofimicrobium</taxon>
    </lineage>
</organism>
<evidence type="ECO:0000256" key="1">
    <source>
        <dbReference type="ARBA" id="ARBA00023015"/>
    </source>
</evidence>
<dbReference type="Gene3D" id="3.40.50.2300">
    <property type="match status" value="1"/>
</dbReference>
<dbReference type="SUPFAM" id="SSF53822">
    <property type="entry name" value="Periplasmic binding protein-like I"/>
    <property type="match status" value="1"/>
</dbReference>
<dbReference type="RefSeq" id="WP_154545211.1">
    <property type="nucleotide sequence ID" value="NZ_VULO01000008.1"/>
</dbReference>
<dbReference type="AlphaFoldDB" id="A0A6N7W820"/>
<reference evidence="5 6" key="1">
    <citation type="submission" date="2019-08" db="EMBL/GenBank/DDBJ databases">
        <title>In-depth cultivation of the pig gut microbiome towards novel bacterial diversity and tailored functional studies.</title>
        <authorList>
            <person name="Wylensek D."/>
            <person name="Hitch T.C.A."/>
            <person name="Clavel T."/>
        </authorList>
    </citation>
    <scope>NUCLEOTIDE SEQUENCE [LARGE SCALE GENOMIC DNA]</scope>
    <source>
        <strain evidence="5 6">WB03_NA08</strain>
    </source>
</reference>
<dbReference type="InterPro" id="IPR046335">
    <property type="entry name" value="LacI/GalR-like_sensor"/>
</dbReference>
<dbReference type="EMBL" id="VULO01000008">
    <property type="protein sequence ID" value="MSS84653.1"/>
    <property type="molecule type" value="Genomic_DNA"/>
</dbReference>
<keyword evidence="1" id="KW-0805">Transcription regulation</keyword>
<keyword evidence="3" id="KW-0804">Transcription</keyword>
<dbReference type="Pfam" id="PF13377">
    <property type="entry name" value="Peripla_BP_3"/>
    <property type="match status" value="1"/>
</dbReference>
<evidence type="ECO:0000256" key="3">
    <source>
        <dbReference type="ARBA" id="ARBA00023163"/>
    </source>
</evidence>
<dbReference type="GO" id="GO:0003677">
    <property type="term" value="F:DNA binding"/>
    <property type="evidence" value="ECO:0007669"/>
    <property type="project" value="UniProtKB-KW"/>
</dbReference>
<accession>A0A6N7W820</accession>
<evidence type="ECO:0000256" key="2">
    <source>
        <dbReference type="ARBA" id="ARBA00023125"/>
    </source>
</evidence>
<comment type="caution">
    <text evidence="5">The sequence shown here is derived from an EMBL/GenBank/DDBJ whole genome shotgun (WGS) entry which is preliminary data.</text>
</comment>
<evidence type="ECO:0000313" key="5">
    <source>
        <dbReference type="EMBL" id="MSS84653.1"/>
    </source>
</evidence>
<keyword evidence="2" id="KW-0238">DNA-binding</keyword>
<proteinExistence type="predicted"/>
<evidence type="ECO:0000259" key="4">
    <source>
        <dbReference type="Pfam" id="PF13377"/>
    </source>
</evidence>
<gene>
    <name evidence="5" type="ORF">FYJ24_07715</name>
</gene>
<dbReference type="Proteomes" id="UP000470875">
    <property type="component" value="Unassembled WGS sequence"/>
</dbReference>
<name>A0A6N7W820_9ACTO</name>
<keyword evidence="6" id="KW-1185">Reference proteome</keyword>
<protein>
    <recommendedName>
        <fullName evidence="4">Transcriptional regulator LacI/GalR-like sensor domain-containing protein</fullName>
    </recommendedName>
</protein>
<sequence length="53" mass="5610">MAFMAAGALRALADIGANIPKGILLVGWDDTDVARFSLPSITTIHSTRQGEHC</sequence>
<dbReference type="InterPro" id="IPR028082">
    <property type="entry name" value="Peripla_BP_I"/>
</dbReference>